<evidence type="ECO:0000313" key="3">
    <source>
        <dbReference type="EMBL" id="AWB28574.1"/>
    </source>
</evidence>
<dbReference type="InterPro" id="IPR034904">
    <property type="entry name" value="FSCA_dom_sf"/>
</dbReference>
<evidence type="ECO:0000313" key="4">
    <source>
        <dbReference type="Proteomes" id="UP000244727"/>
    </source>
</evidence>
<dbReference type="Gene3D" id="3.30.300.130">
    <property type="entry name" value="Fe-S cluster assembly (FSCA)"/>
    <property type="match status" value="1"/>
</dbReference>
<dbReference type="AlphaFoldDB" id="A0A2R4X447"/>
<evidence type="ECO:0000256" key="1">
    <source>
        <dbReference type="SAM" id="MobiDB-lite"/>
    </source>
</evidence>
<dbReference type="InterPro" id="IPR002744">
    <property type="entry name" value="MIP18-like"/>
</dbReference>
<feature type="compositionally biased region" description="Low complexity" evidence="1">
    <location>
        <begin position="109"/>
        <end position="121"/>
    </location>
</feature>
<protein>
    <recommendedName>
        <fullName evidence="2">MIP18 family-like domain-containing protein</fullName>
    </recommendedName>
</protein>
<dbReference type="GeneID" id="36510912"/>
<proteinExistence type="predicted"/>
<organism evidence="3 4">
    <name type="scientific">Halococcoides cellulosivorans</name>
    <dbReference type="NCBI Taxonomy" id="1679096"/>
    <lineage>
        <taxon>Archaea</taxon>
        <taxon>Methanobacteriati</taxon>
        <taxon>Methanobacteriota</taxon>
        <taxon>Stenosarchaea group</taxon>
        <taxon>Halobacteria</taxon>
        <taxon>Halobacteriales</taxon>
        <taxon>Haloarculaceae</taxon>
        <taxon>Halococcoides</taxon>
    </lineage>
</organism>
<keyword evidence="4" id="KW-1185">Reference proteome</keyword>
<reference evidence="3 4" key="1">
    <citation type="submission" date="2018-04" db="EMBL/GenBank/DDBJ databases">
        <title>Halococcoides cellulosivorans gen. nov., sp. nov., an extremely halophilic cellulose-utilizing haloarchaeon from hypersaline lakes.</title>
        <authorList>
            <person name="Sorokin D.Y."/>
            <person name="Toshchakov S.V."/>
            <person name="Samarov N.I."/>
            <person name="Korzhenkov A."/>
            <person name="Kublanov I.V."/>
        </authorList>
    </citation>
    <scope>NUCLEOTIDE SEQUENCE [LARGE SCALE GENOMIC DNA]</scope>
    <source>
        <strain evidence="3 4">HArcel1</strain>
    </source>
</reference>
<feature type="domain" description="MIP18 family-like" evidence="2">
    <location>
        <begin position="8"/>
        <end position="63"/>
    </location>
</feature>
<dbReference type="RefSeq" id="WP_108384022.1">
    <property type="nucleotide sequence ID" value="NZ_CP028858.1"/>
</dbReference>
<feature type="region of interest" description="Disordered" evidence="1">
    <location>
        <begin position="95"/>
        <end position="129"/>
    </location>
</feature>
<evidence type="ECO:0000259" key="2">
    <source>
        <dbReference type="Pfam" id="PF01883"/>
    </source>
</evidence>
<dbReference type="KEGG" id="harc:HARCEL1_00355"/>
<dbReference type="SUPFAM" id="SSF117916">
    <property type="entry name" value="Fe-S cluster assembly (FSCA) domain-like"/>
    <property type="match status" value="1"/>
</dbReference>
<dbReference type="Pfam" id="PF01883">
    <property type="entry name" value="FeS_assembly_P"/>
    <property type="match status" value="1"/>
</dbReference>
<name>A0A2R4X447_9EURY</name>
<dbReference type="EMBL" id="CP028858">
    <property type="protein sequence ID" value="AWB28574.1"/>
    <property type="molecule type" value="Genomic_DNA"/>
</dbReference>
<gene>
    <name evidence="3" type="ORF">HARCEL1_00355</name>
</gene>
<sequence>MADDLTAARVEDAIADATHPEIDATLVELGMIDDVRVASDEVTVDVAIPMAGIPDQIKELLAHRLADELDAFDVSITVQFVLMDDETRTRFFEMEEQNWSGLDGEDGPDGPAAGDPDAPAGTEDTDAPF</sequence>
<accession>A0A2R4X447</accession>
<dbReference type="Proteomes" id="UP000244727">
    <property type="component" value="Chromosome"/>
</dbReference>